<sequence length="213" mass="24789">KEVKKIEEDKPMGKINRIPGKLITEKMVGERPKLRAFLKERMIGVDSCIQHKFRYDYERSMRLIMPIFDHKENMVAYQGRDITGKAILPYITQPKGVDLGNTLFNINNYNEEKCVIIVEGIIDAIRTEQILKREYIKICVLACFTNNPTIEQLLLIPEVEKVLVMLDSDAWINHKKFRDLPMDIEPIILPKDKDPGSLTDEEFLQLNLSQYLP</sequence>
<name>X1NVE4_9ZZZZ</name>
<evidence type="ECO:0000313" key="1">
    <source>
        <dbReference type="EMBL" id="GAI47992.1"/>
    </source>
</evidence>
<gene>
    <name evidence="1" type="ORF">S06H3_55816</name>
</gene>
<dbReference type="EMBL" id="BARV01035826">
    <property type="protein sequence ID" value="GAI47992.1"/>
    <property type="molecule type" value="Genomic_DNA"/>
</dbReference>
<accession>X1NVE4</accession>
<proteinExistence type="predicted"/>
<evidence type="ECO:0008006" key="2">
    <source>
        <dbReference type="Google" id="ProtNLM"/>
    </source>
</evidence>
<reference evidence="1" key="1">
    <citation type="journal article" date="2014" name="Front. Microbiol.">
        <title>High frequency of phylogenetically diverse reductive dehalogenase-homologous genes in deep subseafloor sedimentary metagenomes.</title>
        <authorList>
            <person name="Kawai M."/>
            <person name="Futagami T."/>
            <person name="Toyoda A."/>
            <person name="Takaki Y."/>
            <person name="Nishi S."/>
            <person name="Hori S."/>
            <person name="Arai W."/>
            <person name="Tsubouchi T."/>
            <person name="Morono Y."/>
            <person name="Uchiyama I."/>
            <person name="Ito T."/>
            <person name="Fujiyama A."/>
            <person name="Inagaki F."/>
            <person name="Takami H."/>
        </authorList>
    </citation>
    <scope>NUCLEOTIDE SEQUENCE</scope>
    <source>
        <strain evidence="1">Expedition CK06-06</strain>
    </source>
</reference>
<comment type="caution">
    <text evidence="1">The sequence shown here is derived from an EMBL/GenBank/DDBJ whole genome shotgun (WGS) entry which is preliminary data.</text>
</comment>
<organism evidence="1">
    <name type="scientific">marine sediment metagenome</name>
    <dbReference type="NCBI Taxonomy" id="412755"/>
    <lineage>
        <taxon>unclassified sequences</taxon>
        <taxon>metagenomes</taxon>
        <taxon>ecological metagenomes</taxon>
    </lineage>
</organism>
<protein>
    <recommendedName>
        <fullName evidence="2">Toprim domain-containing protein</fullName>
    </recommendedName>
</protein>
<feature type="non-terminal residue" evidence="1">
    <location>
        <position position="1"/>
    </location>
</feature>
<dbReference type="Gene3D" id="3.40.1360.10">
    <property type="match status" value="1"/>
</dbReference>
<dbReference type="CDD" id="cd00188">
    <property type="entry name" value="TOPRIM"/>
    <property type="match status" value="1"/>
</dbReference>
<dbReference type="SUPFAM" id="SSF56731">
    <property type="entry name" value="DNA primase core"/>
    <property type="match status" value="1"/>
</dbReference>
<dbReference type="AlphaFoldDB" id="X1NVE4"/>